<sequence length="690" mass="75418">MKKHYRMLAALVILSSLLLSSFSFYNPAVMSPTADDPDGPVQITGEFEYTNDFVVETYYVEHAVALLDMTGFIKRDKEWELPVDGQVLGYMDLDADNNRATFSISLPIQPLGEFNDVDQDAQAEKGVQIFTVGYSPNLTGDVFSDGDDRSLGWPSYLASVKTDTENQDEVTGGKLVIWAADGQQDFPSGFGDDGLLFTADDPQMAVPAGYSVIDLDQSPFAIMRDSVVNITLYEPKDIAVKDFSAQTYSQAFDSLFNIISNEYAFNGVEGKQLDWDTLYAQIAPRVAEAENNQDAYAYFLALRDFAMSFHDGHVGLSGGDLEGAYNQYTVLGGYGFAVRELDDGTVVVVYVSADGPAEQAGMQVGAEILKINGQDVQTAIDEVPLFSPQSTDFGKRYEQTVFLTRGGIGDTMSVEFMNDASTQSTSAEGGFFKNLLSSIFGGSKAASGKAQTVELTSIYELDSLFAVYQGGETDSYVLPIEYRFYSNTGIGYIKINSNYDDLGLAIRVFDRALKSFSEAGATGIVIDMRHNYGGSPLGLAGFLDDQDILLGQLEYYSDKTGKFEPDGPRDKVYPNEEQYRFENMVLLVDQFCYSACEIEAYGFSQVPGMVVMGQFPTAGVEAETARGDFLLPEGVEITLPTGRFTLPDGSIFLEGQGVQPTVKLPVDRASVLSDQDVVLQSAFDYILSQS</sequence>
<keyword evidence="1" id="KW-0732">Signal</keyword>
<dbReference type="PANTHER" id="PTHR32060:SF22">
    <property type="entry name" value="CARBOXYL-TERMINAL-PROCESSING PEPTIDASE 3, CHLOROPLASTIC"/>
    <property type="match status" value="1"/>
</dbReference>
<dbReference type="InterPro" id="IPR029045">
    <property type="entry name" value="ClpP/crotonase-like_dom_sf"/>
</dbReference>
<organism evidence="3 4">
    <name type="scientific">Pelolinea submarina</name>
    <dbReference type="NCBI Taxonomy" id="913107"/>
    <lineage>
        <taxon>Bacteria</taxon>
        <taxon>Bacillati</taxon>
        <taxon>Chloroflexota</taxon>
        <taxon>Anaerolineae</taxon>
        <taxon>Anaerolineales</taxon>
        <taxon>Anaerolineaceae</taxon>
        <taxon>Pelolinea</taxon>
    </lineage>
</organism>
<dbReference type="Pfam" id="PF17820">
    <property type="entry name" value="PDZ_6"/>
    <property type="match status" value="1"/>
</dbReference>
<dbReference type="Gene3D" id="2.30.42.10">
    <property type="match status" value="1"/>
</dbReference>
<keyword evidence="3" id="KW-0378">Hydrolase</keyword>
<name>A0A347ZWQ4_9CHLR</name>
<evidence type="ECO:0000259" key="2">
    <source>
        <dbReference type="PROSITE" id="PS50106"/>
    </source>
</evidence>
<comment type="caution">
    <text evidence="3">The sequence shown here is derived from an EMBL/GenBank/DDBJ whole genome shotgun (WGS) entry which is preliminary data.</text>
</comment>
<dbReference type="SUPFAM" id="SSF52096">
    <property type="entry name" value="ClpP/crotonase"/>
    <property type="match status" value="1"/>
</dbReference>
<dbReference type="Proteomes" id="UP000256388">
    <property type="component" value="Unassembled WGS sequence"/>
</dbReference>
<reference evidence="3 4" key="1">
    <citation type="submission" date="2018-08" db="EMBL/GenBank/DDBJ databases">
        <title>Genomic Encyclopedia of Type Strains, Phase IV (KMG-IV): sequencing the most valuable type-strain genomes for metagenomic binning, comparative biology and taxonomic classification.</title>
        <authorList>
            <person name="Goeker M."/>
        </authorList>
    </citation>
    <scope>NUCLEOTIDE SEQUENCE [LARGE SCALE GENOMIC DNA]</scope>
    <source>
        <strain evidence="3 4">DSM 23923</strain>
    </source>
</reference>
<dbReference type="GO" id="GO:0008236">
    <property type="term" value="F:serine-type peptidase activity"/>
    <property type="evidence" value="ECO:0007669"/>
    <property type="project" value="InterPro"/>
</dbReference>
<dbReference type="InterPro" id="IPR005151">
    <property type="entry name" value="Tail-specific_protease"/>
</dbReference>
<dbReference type="PROSITE" id="PS50106">
    <property type="entry name" value="PDZ"/>
    <property type="match status" value="1"/>
</dbReference>
<proteinExistence type="predicted"/>
<dbReference type="GO" id="GO:0004175">
    <property type="term" value="F:endopeptidase activity"/>
    <property type="evidence" value="ECO:0007669"/>
    <property type="project" value="TreeGrafter"/>
</dbReference>
<dbReference type="EMBL" id="QUMS01000005">
    <property type="protein sequence ID" value="REG05477.1"/>
    <property type="molecule type" value="Genomic_DNA"/>
</dbReference>
<dbReference type="AlphaFoldDB" id="A0A347ZWQ4"/>
<evidence type="ECO:0000256" key="1">
    <source>
        <dbReference type="SAM" id="SignalP"/>
    </source>
</evidence>
<keyword evidence="3" id="KW-0645">Protease</keyword>
<dbReference type="InterPro" id="IPR036034">
    <property type="entry name" value="PDZ_sf"/>
</dbReference>
<dbReference type="SMART" id="SM00245">
    <property type="entry name" value="TSPc"/>
    <property type="match status" value="1"/>
</dbReference>
<feature type="chain" id="PRO_5030063684" evidence="1">
    <location>
        <begin position="26"/>
        <end position="690"/>
    </location>
</feature>
<accession>A0A347ZWQ4</accession>
<dbReference type="PANTHER" id="PTHR32060">
    <property type="entry name" value="TAIL-SPECIFIC PROTEASE"/>
    <property type="match status" value="1"/>
</dbReference>
<dbReference type="Pfam" id="PF03572">
    <property type="entry name" value="Peptidase_S41"/>
    <property type="match status" value="1"/>
</dbReference>
<keyword evidence="4" id="KW-1185">Reference proteome</keyword>
<feature type="domain" description="PDZ" evidence="2">
    <location>
        <begin position="332"/>
        <end position="377"/>
    </location>
</feature>
<feature type="signal peptide" evidence="1">
    <location>
        <begin position="1"/>
        <end position="25"/>
    </location>
</feature>
<evidence type="ECO:0000313" key="3">
    <source>
        <dbReference type="EMBL" id="REG05477.1"/>
    </source>
</evidence>
<evidence type="ECO:0000313" key="4">
    <source>
        <dbReference type="Proteomes" id="UP000256388"/>
    </source>
</evidence>
<protein>
    <submittedName>
        <fullName evidence="3">C-terminal processing protease CtpA/Prc</fullName>
    </submittedName>
</protein>
<dbReference type="SMART" id="SM00228">
    <property type="entry name" value="PDZ"/>
    <property type="match status" value="1"/>
</dbReference>
<dbReference type="Gene3D" id="3.30.750.44">
    <property type="match status" value="1"/>
</dbReference>
<gene>
    <name evidence="3" type="ORF">DFR64_2881</name>
</gene>
<dbReference type="InterPro" id="IPR041489">
    <property type="entry name" value="PDZ_6"/>
</dbReference>
<dbReference type="SUPFAM" id="SSF50156">
    <property type="entry name" value="PDZ domain-like"/>
    <property type="match status" value="1"/>
</dbReference>
<dbReference type="RefSeq" id="WP_116226137.1">
    <property type="nucleotide sequence ID" value="NZ_AP018437.1"/>
</dbReference>
<dbReference type="OrthoDB" id="6397760at2"/>
<dbReference type="Gene3D" id="3.90.226.10">
    <property type="entry name" value="2-enoyl-CoA Hydratase, Chain A, domain 1"/>
    <property type="match status" value="1"/>
</dbReference>
<dbReference type="InterPro" id="IPR001478">
    <property type="entry name" value="PDZ"/>
</dbReference>
<dbReference type="GO" id="GO:0006508">
    <property type="term" value="P:proteolysis"/>
    <property type="evidence" value="ECO:0007669"/>
    <property type="project" value="UniProtKB-KW"/>
</dbReference>